<keyword evidence="3" id="KW-0677">Repeat</keyword>
<evidence type="ECO:0000256" key="4">
    <source>
        <dbReference type="ARBA" id="ARBA00022871"/>
    </source>
</evidence>
<evidence type="ECO:0000313" key="9">
    <source>
        <dbReference type="Proteomes" id="UP001566132"/>
    </source>
</evidence>
<evidence type="ECO:0008006" key="10">
    <source>
        <dbReference type="Google" id="ProtNLM"/>
    </source>
</evidence>
<organism evidence="8 9">
    <name type="scientific">Hypothenemus hampei</name>
    <name type="common">Coffee berry borer</name>
    <dbReference type="NCBI Taxonomy" id="57062"/>
    <lineage>
        <taxon>Eukaryota</taxon>
        <taxon>Metazoa</taxon>
        <taxon>Ecdysozoa</taxon>
        <taxon>Arthropoda</taxon>
        <taxon>Hexapoda</taxon>
        <taxon>Insecta</taxon>
        <taxon>Pterygota</taxon>
        <taxon>Neoptera</taxon>
        <taxon>Endopterygota</taxon>
        <taxon>Coleoptera</taxon>
        <taxon>Polyphaga</taxon>
        <taxon>Cucujiformia</taxon>
        <taxon>Curculionidae</taxon>
        <taxon>Scolytinae</taxon>
        <taxon>Hypothenemus</taxon>
    </lineage>
</organism>
<dbReference type="EMBL" id="JBDJPC010000003">
    <property type="protein sequence ID" value="KAL1509361.1"/>
    <property type="molecule type" value="Genomic_DNA"/>
</dbReference>
<dbReference type="PROSITE" id="PS51644">
    <property type="entry name" value="HTH_OST"/>
    <property type="match status" value="2"/>
</dbReference>
<keyword evidence="4" id="KW-0744">Spermatogenesis</keyword>
<feature type="compositionally biased region" description="Basic residues" evidence="5">
    <location>
        <begin position="105"/>
        <end position="120"/>
    </location>
</feature>
<comment type="subcellular location">
    <subcellularLocation>
        <location evidence="1">Cytoplasm</location>
    </subcellularLocation>
</comment>
<evidence type="ECO:0000259" key="6">
    <source>
        <dbReference type="PROSITE" id="PS50304"/>
    </source>
</evidence>
<reference evidence="8 9" key="1">
    <citation type="submission" date="2024-05" db="EMBL/GenBank/DDBJ databases">
        <title>Genetic variation in Jamaican populations of the coffee berry borer (Hypothenemus hampei).</title>
        <authorList>
            <person name="Errbii M."/>
            <person name="Myrie A."/>
        </authorList>
    </citation>
    <scope>NUCLEOTIDE SEQUENCE [LARGE SCALE GENOMIC DNA]</scope>
    <source>
        <strain evidence="8">JA-Hopewell-2020-01-JO</strain>
        <tissue evidence="8">Whole body</tissue>
    </source>
</reference>
<keyword evidence="9" id="KW-1185">Reference proteome</keyword>
<dbReference type="Gene3D" id="2.30.30.140">
    <property type="match status" value="1"/>
</dbReference>
<feature type="domain" description="Tudor" evidence="6">
    <location>
        <begin position="429"/>
        <end position="486"/>
    </location>
</feature>
<comment type="caution">
    <text evidence="8">The sequence shown here is derived from an EMBL/GenBank/DDBJ whole genome shotgun (WGS) entry which is preliminary data.</text>
</comment>
<evidence type="ECO:0000313" key="8">
    <source>
        <dbReference type="EMBL" id="KAL1509361.1"/>
    </source>
</evidence>
<feature type="domain" description="HTH OST-type" evidence="7">
    <location>
        <begin position="239"/>
        <end position="312"/>
    </location>
</feature>
<feature type="region of interest" description="Disordered" evidence="5">
    <location>
        <begin position="97"/>
        <end position="120"/>
    </location>
</feature>
<dbReference type="GO" id="GO:0005737">
    <property type="term" value="C:cytoplasm"/>
    <property type="evidence" value="ECO:0007669"/>
    <property type="project" value="UniProtKB-SubCell"/>
</dbReference>
<dbReference type="GO" id="GO:0007283">
    <property type="term" value="P:spermatogenesis"/>
    <property type="evidence" value="ECO:0007669"/>
    <property type="project" value="UniProtKB-KW"/>
</dbReference>
<dbReference type="Pfam" id="PF12872">
    <property type="entry name" value="OST-HTH"/>
    <property type="match status" value="2"/>
</dbReference>
<feature type="domain" description="HTH OST-type" evidence="7">
    <location>
        <begin position="6"/>
        <end position="80"/>
    </location>
</feature>
<accession>A0ABD1F293</accession>
<keyword evidence="2" id="KW-0963">Cytoplasm</keyword>
<dbReference type="Gene3D" id="3.30.420.610">
    <property type="entry name" value="LOTUS domain-like"/>
    <property type="match status" value="2"/>
</dbReference>
<dbReference type="GO" id="GO:0030154">
    <property type="term" value="P:cell differentiation"/>
    <property type="evidence" value="ECO:0007669"/>
    <property type="project" value="UniProtKB-ARBA"/>
</dbReference>
<gene>
    <name evidence="8" type="ORF">ABEB36_004115</name>
</gene>
<keyword evidence="4" id="KW-0221">Differentiation</keyword>
<dbReference type="SUPFAM" id="SSF63748">
    <property type="entry name" value="Tudor/PWWP/MBT"/>
    <property type="match status" value="1"/>
</dbReference>
<dbReference type="PROSITE" id="PS50304">
    <property type="entry name" value="TUDOR"/>
    <property type="match status" value="1"/>
</dbReference>
<dbReference type="InterPro" id="IPR002999">
    <property type="entry name" value="Tudor"/>
</dbReference>
<dbReference type="PANTHER" id="PTHR22948">
    <property type="entry name" value="TUDOR DOMAIN CONTAINING PROTEIN"/>
    <property type="match status" value="1"/>
</dbReference>
<name>A0ABD1F293_HYPHA</name>
<dbReference type="InterPro" id="IPR041966">
    <property type="entry name" value="LOTUS-like"/>
</dbReference>
<dbReference type="Proteomes" id="UP001566132">
    <property type="component" value="Unassembled WGS sequence"/>
</dbReference>
<evidence type="ECO:0000256" key="3">
    <source>
        <dbReference type="ARBA" id="ARBA00022737"/>
    </source>
</evidence>
<feature type="region of interest" description="Disordered" evidence="5">
    <location>
        <begin position="1064"/>
        <end position="1083"/>
    </location>
</feature>
<dbReference type="Gene3D" id="2.40.50.90">
    <property type="match status" value="1"/>
</dbReference>
<dbReference type="AlphaFoldDB" id="A0ABD1F293"/>
<dbReference type="InterPro" id="IPR025605">
    <property type="entry name" value="OST-HTH/LOTUS_dom"/>
</dbReference>
<dbReference type="CDD" id="cd09972">
    <property type="entry name" value="LOTUS_TDRD_OSKAR"/>
    <property type="match status" value="1"/>
</dbReference>
<sequence length="1184" mass="136349">MASNISEEEVKKQVTSLLISNVRVSTIDSLSRDYLEVIGHEIPVRALNYSCVEHFLKSIPDICVVEGSGFGAKIYPIINAKNSHINEMVTRQKVTVSKRFGSARSSKKKQNSPRHFGYNHHNFRQTSRQFNKPNMHSSRLNHNNTICTNRNGEVEIHNSNKHITPLMENLQRPGVNYLNNKLPPNAPLMTYDTFEQIVKTQFEKETSDIKKESQVNFNNSLTSKFNELKVDDEEDTSTVPNRVQENLKKLICQYPDGIWCCDLTAKYRQQFRRELAFLEYGYTNLIHMCMDLKSIFVCIQPGQDDYKLFDRNKPLPPSIQKFCTKSGTNAGKLKGQKDALPELTWSDFQDFIPSDILKFGESIPQQFFPETTKSGDVFEVVISEIYDPSKFWFYLGTRKQSVFDDLMDELQIFYKDSSNIHRYAIPPGICKEGLYCVNIYCGEYHRAKVVKILTDDTARIFYIDCGTLSKVSIKSLYFLQTDFTKVPAQAIRCRLANIIPIDKGHPWPLSTTIRFREMVNGRNTKIKISHIDWNEEVLWVFLADITNPKNVFYINENLVSENHALWTDQHQRVPLVISEFVCLVGNLHLYPTFVELENALVPSSTAMQTVAEKNVPIQFCIPQYFKLDQMALDDINENIKGIEDSFIETIRNRRLIVRLNVSLLNLDPDPIDFDVFGALKDDIIGFCEKDDSYKKLIENLKQPSVDYIEKNDILHTDLERSEILRKQLESYKQISSSSSSDFDSNDSPISFHQNDISSSRLIRRRSQTGRFRLNSLDSDINIFDHPESFELNSLRENDLEGKTETFITKPEVMPLNFNNIASSNPFKMSDHDSFKQPKHDNDDLLKETSNIDSRINQLKELPNGTVCRKLFLKDFCNSYVPDFLNLPNSGVKSSETISDEDFISSLKSTNPFKQLLEEQQQKKLQKEFHLSNKLALETCQSSIKKQLSFIASDVSSDSSEYQEFESRTKSVPLEESEDIRLINSEPLLEQSQRRKNLNANTLEELDLKESELRNQSVLPHELDEFKNTYFDTSLHLTTQSDEENACAINRQPFWSTFKLAEQKELHNSKTQSEPRDSGSLLKEEVNPSCQQSIIGNSQAWVTPTLPNSHSLYQFNSSMSSAPGIACPKYVQWSNGYAPIVPFNPHWNTHSFGMPPNTVIPPEYRPKLLRCPNSYQMQKYRNFPK</sequence>
<protein>
    <recommendedName>
        <fullName evidence="10">Tudor domain-containing protein</fullName>
    </recommendedName>
</protein>
<evidence type="ECO:0000256" key="1">
    <source>
        <dbReference type="ARBA" id="ARBA00004496"/>
    </source>
</evidence>
<dbReference type="Pfam" id="PF00567">
    <property type="entry name" value="TUDOR"/>
    <property type="match status" value="1"/>
</dbReference>
<evidence type="ECO:0000256" key="2">
    <source>
        <dbReference type="ARBA" id="ARBA00022490"/>
    </source>
</evidence>
<evidence type="ECO:0000259" key="7">
    <source>
        <dbReference type="PROSITE" id="PS51644"/>
    </source>
</evidence>
<proteinExistence type="predicted"/>
<dbReference type="InterPro" id="IPR050621">
    <property type="entry name" value="Tudor_domain_containing"/>
</dbReference>
<dbReference type="InterPro" id="IPR035437">
    <property type="entry name" value="SNase_OB-fold_sf"/>
</dbReference>
<dbReference type="PANTHER" id="PTHR22948:SF76">
    <property type="entry name" value="FI20010P1-RELATED"/>
    <property type="match status" value="1"/>
</dbReference>
<dbReference type="SUPFAM" id="SSF50199">
    <property type="entry name" value="Staphylococcal nuclease"/>
    <property type="match status" value="1"/>
</dbReference>
<evidence type="ECO:0000256" key="5">
    <source>
        <dbReference type="SAM" id="MobiDB-lite"/>
    </source>
</evidence>